<sequence length="104" mass="12241">MTNILKAITSTIKTPIKISRIFNYAIESFRFSYWDLDHNTYPYRYATQNNSSSEECTWGSPPCLIPWIKPNTSHQFRPIYKTILKHPTIQMSKKKPSPPIIDYE</sequence>
<name>A0A3G5A2K4_9VIRU</name>
<dbReference type="EMBL" id="MK072205">
    <property type="protein sequence ID" value="AYV80063.1"/>
    <property type="molecule type" value="Genomic_DNA"/>
</dbReference>
<proteinExistence type="predicted"/>
<gene>
    <name evidence="1" type="ORF">Gaeavirus7_20</name>
</gene>
<protein>
    <submittedName>
        <fullName evidence="1">Uncharacterized protein</fullName>
    </submittedName>
</protein>
<accession>A0A3G5A2K4</accession>
<reference evidence="1" key="1">
    <citation type="submission" date="2018-10" db="EMBL/GenBank/DDBJ databases">
        <title>Hidden diversity of soil giant viruses.</title>
        <authorList>
            <person name="Schulz F."/>
            <person name="Alteio L."/>
            <person name="Goudeau D."/>
            <person name="Ryan E.M."/>
            <person name="Malmstrom R.R."/>
            <person name="Blanchard J."/>
            <person name="Woyke T."/>
        </authorList>
    </citation>
    <scope>NUCLEOTIDE SEQUENCE</scope>
    <source>
        <strain evidence="1">GAV1</strain>
    </source>
</reference>
<organism evidence="1">
    <name type="scientific">Gaeavirus sp</name>
    <dbReference type="NCBI Taxonomy" id="2487767"/>
    <lineage>
        <taxon>Viruses</taxon>
        <taxon>Varidnaviria</taxon>
        <taxon>Bamfordvirae</taxon>
        <taxon>Nucleocytoviricota</taxon>
        <taxon>Megaviricetes</taxon>
        <taxon>Imitervirales</taxon>
        <taxon>Mimiviridae</taxon>
        <taxon>Klosneuvirinae</taxon>
    </lineage>
</organism>
<evidence type="ECO:0000313" key="1">
    <source>
        <dbReference type="EMBL" id="AYV80063.1"/>
    </source>
</evidence>